<dbReference type="Proteomes" id="UP000320585">
    <property type="component" value="Chromosome"/>
</dbReference>
<dbReference type="AlphaFoldDB" id="A0A8D5A3V4"/>
<protein>
    <submittedName>
        <fullName evidence="4">PPK2 family polyphosphate--nucleotide phosphotransferase</fullName>
    </submittedName>
</protein>
<dbReference type="Pfam" id="PF03976">
    <property type="entry name" value="PPK2"/>
    <property type="match status" value="1"/>
</dbReference>
<dbReference type="InterPro" id="IPR027417">
    <property type="entry name" value="P-loop_NTPase"/>
</dbReference>
<dbReference type="InterPro" id="IPR022488">
    <property type="entry name" value="PPK2-related"/>
</dbReference>
<name>A0A8D5A3V4_9FIRM</name>
<dbReference type="PANTHER" id="PTHR34383">
    <property type="entry name" value="POLYPHOSPHATE:AMP PHOSPHOTRANSFERASE-RELATED"/>
    <property type="match status" value="1"/>
</dbReference>
<dbReference type="KEGG" id="dho:Dia5BBH33_19810"/>
<evidence type="ECO:0000256" key="1">
    <source>
        <dbReference type="ARBA" id="ARBA00022679"/>
    </source>
</evidence>
<evidence type="ECO:0000256" key="2">
    <source>
        <dbReference type="ARBA" id="ARBA00022777"/>
    </source>
</evidence>
<dbReference type="GO" id="GO:0016776">
    <property type="term" value="F:phosphotransferase activity, phosphate group as acceptor"/>
    <property type="evidence" value="ECO:0007669"/>
    <property type="project" value="InterPro"/>
</dbReference>
<proteinExistence type="predicted"/>
<keyword evidence="5" id="KW-1185">Reference proteome</keyword>
<dbReference type="NCBIfam" id="TIGR03709">
    <property type="entry name" value="PPK2_rel_1"/>
    <property type="match status" value="1"/>
</dbReference>
<dbReference type="EMBL" id="AP019697">
    <property type="protein sequence ID" value="BBK26046.1"/>
    <property type="molecule type" value="Genomic_DNA"/>
</dbReference>
<evidence type="ECO:0000313" key="5">
    <source>
        <dbReference type="Proteomes" id="UP000320585"/>
    </source>
</evidence>
<dbReference type="PANTHER" id="PTHR34383:SF3">
    <property type="entry name" value="POLYPHOSPHATE:AMP PHOSPHOTRANSFERASE"/>
    <property type="match status" value="1"/>
</dbReference>
<dbReference type="RefSeq" id="WP_179951944.1">
    <property type="nucleotide sequence ID" value="NZ_AP019697.1"/>
</dbReference>
<dbReference type="InterPro" id="IPR022300">
    <property type="entry name" value="PPK2-rel_1"/>
</dbReference>
<dbReference type="InterPro" id="IPR016898">
    <property type="entry name" value="Polyphosphate_phosphotransfera"/>
</dbReference>
<dbReference type="Gene3D" id="3.40.50.300">
    <property type="entry name" value="P-loop containing nucleotide triphosphate hydrolases"/>
    <property type="match status" value="1"/>
</dbReference>
<organism evidence="4 5">
    <name type="scientific">Dialister hominis</name>
    <dbReference type="NCBI Taxonomy" id="2582419"/>
    <lineage>
        <taxon>Bacteria</taxon>
        <taxon>Bacillati</taxon>
        <taxon>Bacillota</taxon>
        <taxon>Negativicutes</taxon>
        <taxon>Veillonellales</taxon>
        <taxon>Veillonellaceae</taxon>
        <taxon>Dialister</taxon>
    </lineage>
</organism>
<reference evidence="5" key="1">
    <citation type="submission" date="2019-05" db="EMBL/GenBank/DDBJ databases">
        <title>Complete genome sequencing of Dialister sp. strain 5BBH33.</title>
        <authorList>
            <person name="Sakamoto M."/>
            <person name="Murakami T."/>
            <person name="Mori H."/>
        </authorList>
    </citation>
    <scope>NUCLEOTIDE SEQUENCE [LARGE SCALE GENOMIC DNA]</scope>
    <source>
        <strain evidence="5">5BBH33</strain>
    </source>
</reference>
<keyword evidence="1 4" id="KW-0808">Transferase</keyword>
<dbReference type="PIRSF" id="PIRSF028756">
    <property type="entry name" value="PPK2_prd"/>
    <property type="match status" value="1"/>
</dbReference>
<evidence type="ECO:0000259" key="3">
    <source>
        <dbReference type="Pfam" id="PF03976"/>
    </source>
</evidence>
<feature type="domain" description="Polyphosphate kinase-2-related" evidence="3">
    <location>
        <begin position="72"/>
        <end position="291"/>
    </location>
</feature>
<gene>
    <name evidence="4" type="ORF">Dia5BBH33_19810</name>
</gene>
<dbReference type="GeneID" id="92717181"/>
<dbReference type="SUPFAM" id="SSF52540">
    <property type="entry name" value="P-loop containing nucleoside triphosphate hydrolases"/>
    <property type="match status" value="1"/>
</dbReference>
<keyword evidence="2" id="KW-0418">Kinase</keyword>
<dbReference type="GO" id="GO:0006797">
    <property type="term" value="P:polyphosphate metabolic process"/>
    <property type="evidence" value="ECO:0007669"/>
    <property type="project" value="InterPro"/>
</dbReference>
<evidence type="ECO:0000313" key="4">
    <source>
        <dbReference type="EMBL" id="BBK26046.1"/>
    </source>
</evidence>
<accession>A0A8D5A3V4</accession>
<sequence length="332" mass="39113">MENETKGKTEVNDVKEIKGVKDYKDAKIKIDIDRYRVKEGDTINLKKFATYCDQDVDKSAVKNYAFPQALDEISLLQAKLFAQSTYGLIIVLQAMDAAGKDSTIKHVFSHLDPNGVHVVSFKQPTEEEKDHDYMWRINKALPRRGDIGVFNRSHYEDVIVSRVHNLIEQGKMPKNLISKDIWDIRYRQIRDWETYLNENGFPIVKIFLHVSKDEQRDRLAERILNKQKNWKFSMADINERRYWDRYQELYSEMISETSLKEAPWYIVPADQKWYTRYVVAQIVIKALKDIAPKFPEMSKEIKDQLEEFRKLIESGSVGMIEEMQDMMLPSDK</sequence>